<dbReference type="Pfam" id="PF25788">
    <property type="entry name" value="Ig_Rha78A_N"/>
    <property type="match status" value="1"/>
</dbReference>
<gene>
    <name evidence="2" type="ORF">SAMN05216192_1585</name>
</gene>
<feature type="transmembrane region" description="Helical" evidence="1">
    <location>
        <begin position="9"/>
        <end position="30"/>
    </location>
</feature>
<accession>A0A1G9FCH2</accession>
<protein>
    <recommendedName>
        <fullName evidence="4">PKD domain-containing protein</fullName>
    </recommendedName>
</protein>
<evidence type="ECO:0000313" key="3">
    <source>
        <dbReference type="Proteomes" id="UP000199050"/>
    </source>
</evidence>
<evidence type="ECO:0008006" key="4">
    <source>
        <dbReference type="Google" id="ProtNLM"/>
    </source>
</evidence>
<dbReference type="RefSeq" id="WP_139172110.1">
    <property type="nucleotide sequence ID" value="NZ_CBCSKY010000060.1"/>
</dbReference>
<dbReference type="InterPro" id="IPR013783">
    <property type="entry name" value="Ig-like_fold"/>
</dbReference>
<dbReference type="Proteomes" id="UP000199050">
    <property type="component" value="Unassembled WGS sequence"/>
</dbReference>
<dbReference type="Gene3D" id="2.60.40.10">
    <property type="entry name" value="Immunoglobulins"/>
    <property type="match status" value="4"/>
</dbReference>
<name>A0A1G9FCH2_9BACL</name>
<dbReference type="OrthoDB" id="2088379at2"/>
<dbReference type="InterPro" id="IPR035986">
    <property type="entry name" value="PKD_dom_sf"/>
</dbReference>
<reference evidence="3" key="1">
    <citation type="submission" date="2016-10" db="EMBL/GenBank/DDBJ databases">
        <authorList>
            <person name="Varghese N."/>
            <person name="Submissions S."/>
        </authorList>
    </citation>
    <scope>NUCLEOTIDE SEQUENCE [LARGE SCALE GENOMIC DNA]</scope>
    <source>
        <strain evidence="3">CGMCC 1.11012</strain>
    </source>
</reference>
<keyword evidence="1" id="KW-0812">Transmembrane</keyword>
<keyword evidence="1" id="KW-0472">Membrane</keyword>
<sequence length="1314" mass="147989">MEERKKSSIYILIGKIILCFAMFTSMLPYMPEAEVNAADTSVVNYMDVEIPAFYGTLTMPNNFHEPVYNPYTYRTDDPYWGYYINSTVTGYRSAFKVNNIKWNRVTRVLSYDVSDINYGITVERGPGKDTLFWDQKAMNANPYVEVTGFVLGDYREVLSSGNYYTRNDFWGPYWLSGNLDLGHPAQGNLIHKLNSKLSNVYTDLVITPRDHMELSIPAASYSLDYSKPATGWYDRYLLNDPKKIRHMFLYTDNLQNGRYSEWPLMDIVDIKLEVNSPPTLTLTTQNGATLYNVDGQNILNVTGYAQDPDNEELDVIVEVPNVYYRRIKIYNSYTAQQFTIPIDAINDSLPPGSYTGTVTVVDRRNYIASGQFTFSEKNKLLNKNYYLINSQFEIGASYKDYESDPQYSTRFRYDHDPTFFDNPLGTLSDSALWRSTMYTSFAYPGVYNAIVQVEDNPQGDSFDEFRKWSRDNESSLTFLIHRKPTALFAAKLIGNGIQITDNSYDIDHTTAYNKGLVDRQWQWRKVGDESWNDGQLNARPTNDGYELRLRVRDMDGPLSIGVWSDWTSQVLGTGANLPPVANFIIDPINVSYRKSTVITDKSYDPDNDYLDTYEWVIRKNGTQVYYHYGAFTIPPSLTSYGAGSYQVVLRVRDNRGAWSDYYAQWANVLNQKPVAQFNMPAQVYRDDIVAMENTTPDPDADGDALAYTWYGRKGNSSYSYSGSTRNQNVVVRNLISGLGITDKAAISRDWEMRLNVSDGSQEAYATRMFEILNHVPAAELSGPAEATQYTTRTYTSGATDLDSSDASSLQYYWRVIDSEGQASILRNHKSIDVNFHHTGIYTVEHWVTDQIGAKSNVASLKITVRENLKPAMTLTSPAGTVISPTIIDANIAGDPIISWTYLDPEGDPQEKYTLEFYTKDSILAKSVDGPDSAGTIRQYQVPNGTFERFKLFTVLGRVYSMNSWSDVSNEKAFIIDNPPQPGFTLITDTGRNAARSPIYRTDTLTIQGTATDTDIPAGDSISYQYYLKPSGGPEGLASTRSTFTKQFSTNGTFTLRQVVTDSLGLSRELIQTITVANRIPAAGITYPGSSSQSAPTVVNILTPVMKWDYQDEDGDAQQRYKVRIINLATGAVAVQSGEQTSSSQEWQIPAGALTENQKYAVEVEVYDGFNWSSVSPRKYFMVNLLTVQGAVRHTAEWNNNRQAYNLKKSGTAESPRSYSVFWAGESFVLQSDATGMPDSIEVAMTGGYRTVLTPNDSGKTLWSGELYDSSFERLPDGPVTFTFTARNTYSTKTDTVTVTIQGDWQDYFQSHRIK</sequence>
<organism evidence="2 3">
    <name type="scientific">Paenibacillus typhae</name>
    <dbReference type="NCBI Taxonomy" id="1174501"/>
    <lineage>
        <taxon>Bacteria</taxon>
        <taxon>Bacillati</taxon>
        <taxon>Bacillota</taxon>
        <taxon>Bacilli</taxon>
        <taxon>Bacillales</taxon>
        <taxon>Paenibacillaceae</taxon>
        <taxon>Paenibacillus</taxon>
    </lineage>
</organism>
<keyword evidence="3" id="KW-1185">Reference proteome</keyword>
<keyword evidence="1" id="KW-1133">Transmembrane helix</keyword>
<dbReference type="EMBL" id="FNDX01000058">
    <property type="protein sequence ID" value="SDK86091.1"/>
    <property type="molecule type" value="Genomic_DNA"/>
</dbReference>
<dbReference type="SUPFAM" id="SSF49299">
    <property type="entry name" value="PKD domain"/>
    <property type="match status" value="3"/>
</dbReference>
<dbReference type="STRING" id="1174501.SAMN05216192_1585"/>
<proteinExistence type="predicted"/>
<evidence type="ECO:0000256" key="1">
    <source>
        <dbReference type="SAM" id="Phobius"/>
    </source>
</evidence>
<evidence type="ECO:0000313" key="2">
    <source>
        <dbReference type="EMBL" id="SDK86091.1"/>
    </source>
</evidence>